<gene>
    <name evidence="1" type="ORF">GR217_33055</name>
</gene>
<dbReference type="AlphaFoldDB" id="A0AAE4YWX0"/>
<dbReference type="Proteomes" id="UP000661163">
    <property type="component" value="Unassembled WGS sequence"/>
</dbReference>
<evidence type="ECO:0000313" key="1">
    <source>
        <dbReference type="EMBL" id="NEI52449.1"/>
    </source>
</evidence>
<reference evidence="1 2" key="1">
    <citation type="submission" date="2019-12" db="EMBL/GenBank/DDBJ databases">
        <title>Rhizobium genotypes associated with high levels of biological nitrogen fixation by grain legumes in a temperate-maritime cropping system.</title>
        <authorList>
            <person name="Maluk M."/>
            <person name="Francesc Ferrando Molina F."/>
            <person name="Lopez Del Egido L."/>
            <person name="Lafos M."/>
            <person name="Langarica-Fuentes A."/>
            <person name="Gebre Yohannes G."/>
            <person name="Young M.W."/>
            <person name="Martin P."/>
            <person name="Gantlett R."/>
            <person name="Kenicer G."/>
            <person name="Hawes C."/>
            <person name="Begg G.S."/>
            <person name="Quilliam R.S."/>
            <person name="Squire G.R."/>
            <person name="Poole P.S."/>
            <person name="Young P.W."/>
            <person name="Iannetta P.M."/>
            <person name="James E.K."/>
        </authorList>
    </citation>
    <scope>NUCLEOTIDE SEQUENCE [LARGE SCALE GENOMIC DNA]</scope>
    <source>
        <strain evidence="1 2">JHI985</strain>
    </source>
</reference>
<protein>
    <submittedName>
        <fullName evidence="1">Uncharacterized protein</fullName>
    </submittedName>
</protein>
<name>A0AAE4YWX0_9HYPH</name>
<evidence type="ECO:0000313" key="2">
    <source>
        <dbReference type="Proteomes" id="UP000661163"/>
    </source>
</evidence>
<dbReference type="EMBL" id="WUFC01000041">
    <property type="protein sequence ID" value="NEI52449.1"/>
    <property type="molecule type" value="Genomic_DNA"/>
</dbReference>
<sequence length="214" mass="23918">MMRRAFVVVVGMVCLVYAAWHVAMTRSTTIRLEPAGYELTYSMAWGWGMEERWTIRKFGALWSSPSSKWTEIWKKPYNSGMVVYASDDGQTYYFGTGYGLHFFQPKQGAYWTTCEKGNIPKRTPLAERLSFFGSDPADEDIDPGTPRLFEYIRANDPSGAIPSSPPPSRYYAGLKYLGKFGLVATGGQGRGNEVRFVPAGNSIEPRLGLQFSCG</sequence>
<dbReference type="RefSeq" id="WP_130660824.1">
    <property type="nucleotide sequence ID" value="NZ_CP084696.2"/>
</dbReference>
<comment type="caution">
    <text evidence="1">The sequence shown here is derived from an EMBL/GenBank/DDBJ whole genome shotgun (WGS) entry which is preliminary data.</text>
</comment>
<accession>A0AAE4YWX0</accession>
<proteinExistence type="predicted"/>
<organism evidence="1 2">
    <name type="scientific">Rhizobium ruizarguesonis</name>
    <dbReference type="NCBI Taxonomy" id="2081791"/>
    <lineage>
        <taxon>Bacteria</taxon>
        <taxon>Pseudomonadati</taxon>
        <taxon>Pseudomonadota</taxon>
        <taxon>Alphaproteobacteria</taxon>
        <taxon>Hyphomicrobiales</taxon>
        <taxon>Rhizobiaceae</taxon>
        <taxon>Rhizobium/Agrobacterium group</taxon>
        <taxon>Rhizobium</taxon>
    </lineage>
</organism>